<keyword evidence="3" id="KW-1185">Reference proteome</keyword>
<dbReference type="PANTHER" id="PTHR43423">
    <property type="entry name" value="ABC TRANSPORTER I FAMILY MEMBER 17"/>
    <property type="match status" value="1"/>
</dbReference>
<evidence type="ECO:0000259" key="1">
    <source>
        <dbReference type="Pfam" id="PF00005"/>
    </source>
</evidence>
<dbReference type="KEGG" id="kyr:CVV65_14320"/>
<name>A0A2K8NBC2_9BACL</name>
<dbReference type="PANTHER" id="PTHR43423:SF1">
    <property type="entry name" value="ABC TRANSPORTER I FAMILY MEMBER 17"/>
    <property type="match status" value="1"/>
</dbReference>
<dbReference type="Gene3D" id="3.40.50.300">
    <property type="entry name" value="P-loop containing nucleotide triphosphate hydrolases"/>
    <property type="match status" value="1"/>
</dbReference>
<dbReference type="GO" id="GO:0016887">
    <property type="term" value="F:ATP hydrolysis activity"/>
    <property type="evidence" value="ECO:0007669"/>
    <property type="project" value="InterPro"/>
</dbReference>
<dbReference type="OrthoDB" id="9802264at2"/>
<dbReference type="AlphaFoldDB" id="A0A2K8NBC2"/>
<dbReference type="Proteomes" id="UP000231932">
    <property type="component" value="Chromosome"/>
</dbReference>
<feature type="domain" description="ABC transporter" evidence="1">
    <location>
        <begin position="13"/>
        <end position="47"/>
    </location>
</feature>
<dbReference type="InterPro" id="IPR003439">
    <property type="entry name" value="ABC_transporter-like_ATP-bd"/>
</dbReference>
<dbReference type="InterPro" id="IPR027417">
    <property type="entry name" value="P-loop_NTPase"/>
</dbReference>
<evidence type="ECO:0000313" key="2">
    <source>
        <dbReference type="EMBL" id="ATY86626.1"/>
    </source>
</evidence>
<evidence type="ECO:0000313" key="3">
    <source>
        <dbReference type="Proteomes" id="UP000231932"/>
    </source>
</evidence>
<proteinExistence type="predicted"/>
<dbReference type="GO" id="GO:0005524">
    <property type="term" value="F:ATP binding"/>
    <property type="evidence" value="ECO:0007669"/>
    <property type="project" value="InterPro"/>
</dbReference>
<reference evidence="3" key="1">
    <citation type="submission" date="2017-11" db="EMBL/GenBank/DDBJ databases">
        <title>Complete Genome Sequence of Kyrpidia sp. Strain EA-1, a thermophilic, hydrogen-oxidizing Bacterium, isolated from the Azores.</title>
        <authorList>
            <person name="Reiner J.E."/>
            <person name="Lapp C.J."/>
            <person name="Bunk B."/>
            <person name="Gescher J."/>
        </authorList>
    </citation>
    <scope>NUCLEOTIDE SEQUENCE [LARGE SCALE GENOMIC DNA]</scope>
    <source>
        <strain evidence="3">EA-1</strain>
    </source>
</reference>
<protein>
    <recommendedName>
        <fullName evidence="1">ABC transporter domain-containing protein</fullName>
    </recommendedName>
</protein>
<organism evidence="2 3">
    <name type="scientific">Kyrpidia spormannii</name>
    <dbReference type="NCBI Taxonomy" id="2055160"/>
    <lineage>
        <taxon>Bacteria</taxon>
        <taxon>Bacillati</taxon>
        <taxon>Bacillota</taxon>
        <taxon>Bacilli</taxon>
        <taxon>Bacillales</taxon>
        <taxon>Alicyclobacillaceae</taxon>
        <taxon>Kyrpidia</taxon>
    </lineage>
</organism>
<dbReference type="SUPFAM" id="SSF52540">
    <property type="entry name" value="P-loop containing nucleoside triphosphate hydrolases"/>
    <property type="match status" value="1"/>
</dbReference>
<dbReference type="EMBL" id="CP024955">
    <property type="protein sequence ID" value="ATY86626.1"/>
    <property type="molecule type" value="Genomic_DNA"/>
</dbReference>
<dbReference type="RefSeq" id="WP_100669558.1">
    <property type="nucleotide sequence ID" value="NZ_CP024955.1"/>
</dbReference>
<dbReference type="Pfam" id="PF00005">
    <property type="entry name" value="ABC_tran"/>
    <property type="match status" value="1"/>
</dbReference>
<gene>
    <name evidence="2" type="ORF">CVV65_14320</name>
</gene>
<sequence>MEVLSWYDNHQVLKGIHLSVKTHSITALIGPSGCGKSTFIRCLNCMHEVVPSVRMSGNIYIY</sequence>
<accession>A0A2K8NBC2</accession>